<feature type="domain" description="PDZ" evidence="4">
    <location>
        <begin position="266"/>
        <end position="357"/>
    </location>
</feature>
<dbReference type="Proteomes" id="UP000236173">
    <property type="component" value="Unassembled WGS sequence"/>
</dbReference>
<accession>A0A2H5XC86</accession>
<dbReference type="GO" id="GO:0006508">
    <property type="term" value="P:proteolysis"/>
    <property type="evidence" value="ECO:0007669"/>
    <property type="project" value="UniProtKB-KW"/>
</dbReference>
<dbReference type="InterPro" id="IPR043504">
    <property type="entry name" value="Peptidase_S1_PA_chymotrypsin"/>
</dbReference>
<evidence type="ECO:0000256" key="3">
    <source>
        <dbReference type="ARBA" id="ARBA00022801"/>
    </source>
</evidence>
<dbReference type="Pfam" id="PF13180">
    <property type="entry name" value="PDZ_2"/>
    <property type="match status" value="1"/>
</dbReference>
<evidence type="ECO:0000256" key="2">
    <source>
        <dbReference type="ARBA" id="ARBA00022670"/>
    </source>
</evidence>
<gene>
    <name evidence="5" type="primary">htrA_2</name>
    <name evidence="5" type="ORF">HRbin17_01314</name>
</gene>
<keyword evidence="3" id="KW-0378">Hydrolase</keyword>
<evidence type="ECO:0000313" key="6">
    <source>
        <dbReference type="Proteomes" id="UP000236173"/>
    </source>
</evidence>
<evidence type="ECO:0000259" key="4">
    <source>
        <dbReference type="PROSITE" id="PS50106"/>
    </source>
</evidence>
<evidence type="ECO:0000256" key="1">
    <source>
        <dbReference type="ARBA" id="ARBA00010541"/>
    </source>
</evidence>
<dbReference type="AlphaFoldDB" id="A0A2H5XC86"/>
<dbReference type="InterPro" id="IPR036034">
    <property type="entry name" value="PDZ_sf"/>
</dbReference>
<dbReference type="SMART" id="SM00228">
    <property type="entry name" value="PDZ"/>
    <property type="match status" value="1"/>
</dbReference>
<dbReference type="EMBL" id="BEHT01000015">
    <property type="protein sequence ID" value="GBC98799.1"/>
    <property type="molecule type" value="Genomic_DNA"/>
</dbReference>
<comment type="similarity">
    <text evidence="1">Belongs to the peptidase S1C family.</text>
</comment>
<dbReference type="InterPro" id="IPR001940">
    <property type="entry name" value="Peptidase_S1C"/>
</dbReference>
<dbReference type="InterPro" id="IPR001478">
    <property type="entry name" value="PDZ"/>
</dbReference>
<dbReference type="PROSITE" id="PS50106">
    <property type="entry name" value="PDZ"/>
    <property type="match status" value="1"/>
</dbReference>
<dbReference type="InterPro" id="IPR051201">
    <property type="entry name" value="Chloro_Bact_Ser_Proteases"/>
</dbReference>
<reference evidence="6" key="1">
    <citation type="submission" date="2017-09" db="EMBL/GenBank/DDBJ databases">
        <title>Metaegenomics of thermophilic ammonia-oxidizing enrichment culture.</title>
        <authorList>
            <person name="Kato S."/>
            <person name="Suzuki K."/>
        </authorList>
    </citation>
    <scope>NUCLEOTIDE SEQUENCE [LARGE SCALE GENOMIC DNA]</scope>
</reference>
<dbReference type="InterPro" id="IPR009003">
    <property type="entry name" value="Peptidase_S1_PA"/>
</dbReference>
<dbReference type="Gene3D" id="2.40.10.10">
    <property type="entry name" value="Trypsin-like serine proteases"/>
    <property type="match status" value="2"/>
</dbReference>
<organism evidence="5 6">
    <name type="scientific">Candidatus Fervidibacter japonicus</name>
    <dbReference type="NCBI Taxonomy" id="2035412"/>
    <lineage>
        <taxon>Bacteria</taxon>
        <taxon>Candidatus Fervidibacterota</taxon>
        <taxon>Candidatus Fervidibacter</taxon>
    </lineage>
</organism>
<dbReference type="PRINTS" id="PR00834">
    <property type="entry name" value="PROTEASES2C"/>
</dbReference>
<protein>
    <submittedName>
        <fullName evidence="5">Serine protease HtrA</fullName>
    </submittedName>
</protein>
<dbReference type="SUPFAM" id="SSF50494">
    <property type="entry name" value="Trypsin-like serine proteases"/>
    <property type="match status" value="1"/>
</dbReference>
<comment type="caution">
    <text evidence="5">The sequence shown here is derived from an EMBL/GenBank/DDBJ whole genome shotgun (WGS) entry which is preliminary data.</text>
</comment>
<keyword evidence="2 5" id="KW-0645">Protease</keyword>
<dbReference type="Gene3D" id="2.30.42.10">
    <property type="match status" value="1"/>
</dbReference>
<name>A0A2H5XC86_9BACT</name>
<sequence>MRWAWFVLVVGTVLGAVIGYQIAQWLRPPQATELTAPVTAAPSKTTVALNTLFVQVAKRAEASVVHIATTAPVPEEYRLFREFFFGEKVPERVPANYGSGFFFRSDGYVLTNFHVVANADTIRIGADERSEFPARLVGFDPLLDVAVVKVEAPHRRFTALPLGDSDRIEKGEWVMAVGNPFGLDKTVTVGVVSAKGREFEELDGRPAVSSFIQTDAAINPGNSGGPLLNLQGEVIGINTFILGQGGNIGIGFAIPINEVKRILDRLLQGGRVTRGFLGVSLMDANSPEAARWGIKASEGAVIVEMPVNSPAYRAGLRPGDIVVRFNGILVRDAAHLRRLVLQQPGGAIVKVEVLRNGRRQAFTVTLGSR</sequence>
<evidence type="ECO:0000313" key="5">
    <source>
        <dbReference type="EMBL" id="GBC98799.1"/>
    </source>
</evidence>
<dbReference type="GO" id="GO:0004252">
    <property type="term" value="F:serine-type endopeptidase activity"/>
    <property type="evidence" value="ECO:0007669"/>
    <property type="project" value="InterPro"/>
</dbReference>
<dbReference type="PANTHER" id="PTHR43343:SF3">
    <property type="entry name" value="PROTEASE DO-LIKE 8, CHLOROPLASTIC"/>
    <property type="match status" value="1"/>
</dbReference>
<proteinExistence type="inferred from homology"/>
<dbReference type="Pfam" id="PF13365">
    <property type="entry name" value="Trypsin_2"/>
    <property type="match status" value="1"/>
</dbReference>
<dbReference type="SUPFAM" id="SSF50156">
    <property type="entry name" value="PDZ domain-like"/>
    <property type="match status" value="1"/>
</dbReference>
<dbReference type="PANTHER" id="PTHR43343">
    <property type="entry name" value="PEPTIDASE S12"/>
    <property type="match status" value="1"/>
</dbReference>